<dbReference type="PANTHER" id="PTHR28265:SF1">
    <property type="entry name" value="MAINTENANCE OF TELOMERE CAPPING PROTEIN 1"/>
    <property type="match status" value="1"/>
</dbReference>
<dbReference type="PANTHER" id="PTHR28265">
    <property type="entry name" value="MAINTENANCE OF TELOMERE CAPPING PROTEIN 1"/>
    <property type="match status" value="1"/>
</dbReference>
<dbReference type="eggNOG" id="ENOG502QU4J">
    <property type="taxonomic scope" value="Eukaryota"/>
</dbReference>
<dbReference type="InParanoid" id="G0V7T0"/>
<dbReference type="InterPro" id="IPR018814">
    <property type="entry name" value="DUF5427"/>
</dbReference>
<dbReference type="Pfam" id="PF10310">
    <property type="entry name" value="DUF5427"/>
    <property type="match status" value="1"/>
</dbReference>
<feature type="compositionally biased region" description="Acidic residues" evidence="1">
    <location>
        <begin position="390"/>
        <end position="399"/>
    </location>
</feature>
<keyword evidence="3" id="KW-1185">Reference proteome</keyword>
<evidence type="ECO:0000256" key="1">
    <source>
        <dbReference type="SAM" id="MobiDB-lite"/>
    </source>
</evidence>
<dbReference type="AlphaFoldDB" id="G0V7T0"/>
<dbReference type="RefSeq" id="XP_003673909.1">
    <property type="nucleotide sequence ID" value="XM_003673861.1"/>
</dbReference>
<dbReference type="FunCoup" id="G0V7T0">
    <property type="interactions" value="47"/>
</dbReference>
<dbReference type="HOGENOM" id="CLU_042692_0_0_1"/>
<feature type="compositionally biased region" description="Basic and acidic residues" evidence="1">
    <location>
        <begin position="54"/>
        <end position="108"/>
    </location>
</feature>
<dbReference type="EMBL" id="HE576752">
    <property type="protein sequence ID" value="CCC67528.1"/>
    <property type="molecule type" value="Genomic_DNA"/>
</dbReference>
<dbReference type="KEGG" id="ncs:NCAS_0A09700"/>
<proteinExistence type="predicted"/>
<evidence type="ECO:0000313" key="3">
    <source>
        <dbReference type="Proteomes" id="UP000001640"/>
    </source>
</evidence>
<accession>G0V7T0</accession>
<name>G0V7T0_NAUCA</name>
<evidence type="ECO:0000313" key="2">
    <source>
        <dbReference type="EMBL" id="CCC67528.1"/>
    </source>
</evidence>
<feature type="compositionally biased region" description="Basic and acidic residues" evidence="1">
    <location>
        <begin position="29"/>
        <end position="46"/>
    </location>
</feature>
<gene>
    <name evidence="2" type="primary">NCAS0A09700</name>
    <name evidence="2" type="ordered locus">NCAS_0A09700</name>
</gene>
<reference evidence="2 3" key="1">
    <citation type="journal article" date="2011" name="Proc. Natl. Acad. Sci. U.S.A.">
        <title>Evolutionary erosion of yeast sex chromosomes by mating-type switching accidents.</title>
        <authorList>
            <person name="Gordon J.L."/>
            <person name="Armisen D."/>
            <person name="Proux-Wera E."/>
            <person name="Oheigeartaigh S.S."/>
            <person name="Byrne K.P."/>
            <person name="Wolfe K.H."/>
        </authorList>
    </citation>
    <scope>NUCLEOTIDE SEQUENCE [LARGE SCALE GENOMIC DNA]</scope>
    <source>
        <strain evidence="3">ATCC 76901 / BCRC 22586 / CBS 4309 / NBRC 1992 / NRRL Y-12630</strain>
    </source>
</reference>
<feature type="region of interest" description="Disordered" evidence="1">
    <location>
        <begin position="1"/>
        <end position="118"/>
    </location>
</feature>
<feature type="compositionally biased region" description="Acidic residues" evidence="1">
    <location>
        <begin position="409"/>
        <end position="419"/>
    </location>
</feature>
<sequence>MTTERKSTEADDVFEFLESLPETSSNGNQDDKTKDATKKDPQKKDEDIMDFLDELEKSTADLSEKKDKKQTKKVEERVKTEDQPVQKEEKEKEESKEKITAETAKTPEQEQEEEQVNDPITSFSNWWSSSGSNTVSSLWNKTTEQASTHLKKVTERINQEQQMEDSIASKLTKNLNPIKISELAKSLSKIVVGDTEEILRIHLVHDLINYSYLQYQIETKFDQVLSSQVQGGIRIFVDEWGNPNKKMDSSITNEFNDAKFLKRKLNLFNGKINDGEKLAFANLDNSIKLFNKAHEEIMKQKKENEKQEGKDGKDENDQNKISDIFIAILPIAIPNTGKDDDIITTDPSHPGNFNFTIVLKDITNNITTITRSQGFPLKWVKWLENYNDDEGEDADADADTNEKTNRDKEEEEEEEEELGVDPGDWVKEWIEDGLNLAFGIVAQNYVIQRMGF</sequence>
<evidence type="ECO:0008006" key="4">
    <source>
        <dbReference type="Google" id="ProtNLM"/>
    </source>
</evidence>
<dbReference type="STRING" id="1064592.G0V7T0"/>
<feature type="region of interest" description="Disordered" evidence="1">
    <location>
        <begin position="390"/>
        <end position="422"/>
    </location>
</feature>
<reference key="2">
    <citation type="submission" date="2011-08" db="EMBL/GenBank/DDBJ databases">
        <title>Genome sequence of Naumovozyma castellii.</title>
        <authorList>
            <person name="Gordon J.L."/>
            <person name="Armisen D."/>
            <person name="Proux-Wera E."/>
            <person name="OhEigeartaigh S.S."/>
            <person name="Byrne K.P."/>
            <person name="Wolfe K.H."/>
        </authorList>
    </citation>
    <scope>NUCLEOTIDE SEQUENCE</scope>
    <source>
        <strain>Type strain:CBS 4309</strain>
    </source>
</reference>
<dbReference type="Proteomes" id="UP000001640">
    <property type="component" value="Chromosome 1"/>
</dbReference>
<dbReference type="OrthoDB" id="5594977at2759"/>
<dbReference type="GeneID" id="96901007"/>
<protein>
    <recommendedName>
        <fullName evidence="4">Maintenance of telomere capping protein 1</fullName>
    </recommendedName>
</protein>
<dbReference type="GO" id="GO:0005739">
    <property type="term" value="C:mitochondrion"/>
    <property type="evidence" value="ECO:0007669"/>
    <property type="project" value="EnsemblFungi"/>
</dbReference>
<dbReference type="OMA" id="RIHLVHD"/>
<organism evidence="2 3">
    <name type="scientific">Naumovozyma castellii</name>
    <name type="common">Yeast</name>
    <name type="synonym">Saccharomyces castellii</name>
    <dbReference type="NCBI Taxonomy" id="27288"/>
    <lineage>
        <taxon>Eukaryota</taxon>
        <taxon>Fungi</taxon>
        <taxon>Dikarya</taxon>
        <taxon>Ascomycota</taxon>
        <taxon>Saccharomycotina</taxon>
        <taxon>Saccharomycetes</taxon>
        <taxon>Saccharomycetales</taxon>
        <taxon>Saccharomycetaceae</taxon>
        <taxon>Naumovozyma</taxon>
    </lineage>
</organism>